<keyword evidence="10" id="KW-0585">Phenylalanine catabolism</keyword>
<evidence type="ECO:0000313" key="14">
    <source>
        <dbReference type="Proteomes" id="UP000603352"/>
    </source>
</evidence>
<dbReference type="Gene3D" id="3.90.850.10">
    <property type="entry name" value="Fumarylacetoacetase-like, C-terminal domain"/>
    <property type="match status" value="1"/>
</dbReference>
<dbReference type="SUPFAM" id="SSF63433">
    <property type="entry name" value="Fumarylacetoacetate hydrolase, FAH, N-terminal domain"/>
    <property type="match status" value="1"/>
</dbReference>
<dbReference type="PANTHER" id="PTHR43069:SF2">
    <property type="entry name" value="FUMARYLACETOACETASE"/>
    <property type="match status" value="1"/>
</dbReference>
<gene>
    <name evidence="13" type="primary">fah</name>
    <name evidence="13" type="ORF">GCM10011505_32880</name>
</gene>
<dbReference type="EMBL" id="BMDZ01000041">
    <property type="protein sequence ID" value="GGB49218.1"/>
    <property type="molecule type" value="Genomic_DNA"/>
</dbReference>
<dbReference type="InterPro" id="IPR015377">
    <property type="entry name" value="Fumarylacetoacetase_N"/>
</dbReference>
<comment type="pathway">
    <text evidence="3">Amino-acid degradation; L-phenylalanine degradation; acetoacetate and fumarate from L-phenylalanine: step 6/6.</text>
</comment>
<organism evidence="13 14">
    <name type="scientific">Tistrella bauzanensis</name>
    <dbReference type="NCBI Taxonomy" id="657419"/>
    <lineage>
        <taxon>Bacteria</taxon>
        <taxon>Pseudomonadati</taxon>
        <taxon>Pseudomonadota</taxon>
        <taxon>Alphaproteobacteria</taxon>
        <taxon>Geminicoccales</taxon>
        <taxon>Geminicoccaceae</taxon>
        <taxon>Tistrella</taxon>
    </lineage>
</organism>
<comment type="cofactor">
    <cofactor evidence="2">
        <name>Mg(2+)</name>
        <dbReference type="ChEBI" id="CHEBI:18420"/>
    </cofactor>
</comment>
<keyword evidence="9" id="KW-0828">Tyrosine catabolism</keyword>
<evidence type="ECO:0000256" key="10">
    <source>
        <dbReference type="ARBA" id="ARBA00023232"/>
    </source>
</evidence>
<evidence type="ECO:0000256" key="6">
    <source>
        <dbReference type="ARBA" id="ARBA00022801"/>
    </source>
</evidence>
<dbReference type="Pfam" id="PF09298">
    <property type="entry name" value="FAA_hydrolase_N"/>
    <property type="match status" value="1"/>
</dbReference>
<keyword evidence="6" id="KW-0378">Hydrolase</keyword>
<dbReference type="RefSeq" id="WP_188579806.1">
    <property type="nucleotide sequence ID" value="NZ_BMDZ01000041.1"/>
</dbReference>
<reference evidence="14" key="1">
    <citation type="journal article" date="2019" name="Int. J. Syst. Evol. Microbiol.">
        <title>The Global Catalogue of Microorganisms (GCM) 10K type strain sequencing project: providing services to taxonomists for standard genome sequencing and annotation.</title>
        <authorList>
            <consortium name="The Broad Institute Genomics Platform"/>
            <consortium name="The Broad Institute Genome Sequencing Center for Infectious Disease"/>
            <person name="Wu L."/>
            <person name="Ma J."/>
        </authorList>
    </citation>
    <scope>NUCLEOTIDE SEQUENCE [LARGE SCALE GENOMIC DNA]</scope>
    <source>
        <strain evidence="14">CGMCC 1.10188</strain>
    </source>
</reference>
<evidence type="ECO:0000256" key="2">
    <source>
        <dbReference type="ARBA" id="ARBA00001946"/>
    </source>
</evidence>
<dbReference type="SUPFAM" id="SSF56529">
    <property type="entry name" value="FAH"/>
    <property type="match status" value="1"/>
</dbReference>
<evidence type="ECO:0000256" key="1">
    <source>
        <dbReference type="ARBA" id="ARBA00001913"/>
    </source>
</evidence>
<dbReference type="NCBIfam" id="TIGR01266">
    <property type="entry name" value="fum_ac_acetase"/>
    <property type="match status" value="1"/>
</dbReference>
<keyword evidence="8" id="KW-0460">Magnesium</keyword>
<evidence type="ECO:0000259" key="11">
    <source>
        <dbReference type="Pfam" id="PF01557"/>
    </source>
</evidence>
<dbReference type="Gene3D" id="2.30.30.230">
    <property type="entry name" value="Fumarylacetoacetase, N-terminal domain"/>
    <property type="match status" value="1"/>
</dbReference>
<dbReference type="Pfam" id="PF01557">
    <property type="entry name" value="FAA_hydrolase"/>
    <property type="match status" value="1"/>
</dbReference>
<dbReference type="PANTHER" id="PTHR43069">
    <property type="entry name" value="FUMARYLACETOACETASE"/>
    <property type="match status" value="1"/>
</dbReference>
<dbReference type="Proteomes" id="UP000603352">
    <property type="component" value="Unassembled WGS sequence"/>
</dbReference>
<keyword evidence="5" id="KW-0479">Metal-binding</keyword>
<evidence type="ECO:0000313" key="13">
    <source>
        <dbReference type="EMBL" id="GGB49218.1"/>
    </source>
</evidence>
<comment type="caution">
    <text evidence="13">The sequence shown here is derived from an EMBL/GenBank/DDBJ whole genome shotgun (WGS) entry which is preliminary data.</text>
</comment>
<proteinExistence type="predicted"/>
<keyword evidence="7" id="KW-0106">Calcium</keyword>
<feature type="domain" description="Fumarylacetoacetase N-terminal" evidence="12">
    <location>
        <begin position="22"/>
        <end position="117"/>
    </location>
</feature>
<sequence length="419" mass="45245">MPKRLVSWVGSANDPETPFPLNNLPCGVFSRGTEAPRCCVAIGDMVLDLAMLEDLGMLDGLPTVFHQPSWNAFMAEGPDVWARFRRIVTGLLLDGAPVEAQVSPALVPMAGLRLHLPLVVAEYTDFFASEDHARNAGKALRGADDLAPNWVHVPVGYNGRASTVVVSGTDIRRPWGQILPAGAEAPVFAASGRMDFELELGAVVGVANRHGTPVDLAQADQMIFGYVLLNDWSARDIQAWEARPLGPFQAKGFATTIGPWIVMREALAEARCAAPDRHAPLLPYLADRAPTHFDIELLADLITPDGGVTQITRTNYRRMYFSLAQQLCHHAINGCAMRVGDLLGSGTVSGPEPENRGCLLELTWNGATPLPLVDGTLRTFLEDGDTINLSGHAQFDDYRIGFGTCSGTITPALTLSQRD</sequence>
<name>A0ABQ1IQ32_9PROT</name>
<evidence type="ECO:0000256" key="3">
    <source>
        <dbReference type="ARBA" id="ARBA00004782"/>
    </source>
</evidence>
<dbReference type="InterPro" id="IPR011234">
    <property type="entry name" value="Fumarylacetoacetase-like_C"/>
</dbReference>
<feature type="domain" description="Fumarylacetoacetase-like C-terminal" evidence="11">
    <location>
        <begin position="124"/>
        <end position="409"/>
    </location>
</feature>
<evidence type="ECO:0000256" key="8">
    <source>
        <dbReference type="ARBA" id="ARBA00022842"/>
    </source>
</evidence>
<evidence type="ECO:0000256" key="9">
    <source>
        <dbReference type="ARBA" id="ARBA00022878"/>
    </source>
</evidence>
<evidence type="ECO:0000256" key="7">
    <source>
        <dbReference type="ARBA" id="ARBA00022837"/>
    </source>
</evidence>
<evidence type="ECO:0000259" key="12">
    <source>
        <dbReference type="Pfam" id="PF09298"/>
    </source>
</evidence>
<evidence type="ECO:0000256" key="4">
    <source>
        <dbReference type="ARBA" id="ARBA00012094"/>
    </source>
</evidence>
<evidence type="ECO:0000256" key="5">
    <source>
        <dbReference type="ARBA" id="ARBA00022723"/>
    </source>
</evidence>
<comment type="cofactor">
    <cofactor evidence="1">
        <name>Ca(2+)</name>
        <dbReference type="ChEBI" id="CHEBI:29108"/>
    </cofactor>
</comment>
<dbReference type="InterPro" id="IPR036462">
    <property type="entry name" value="Fumarylacetoacetase_N_sf"/>
</dbReference>
<dbReference type="EC" id="3.7.1.2" evidence="4"/>
<dbReference type="InterPro" id="IPR005959">
    <property type="entry name" value="Fumarylacetoacetase"/>
</dbReference>
<accession>A0ABQ1IQ32</accession>
<dbReference type="InterPro" id="IPR036663">
    <property type="entry name" value="Fumarylacetoacetase_C_sf"/>
</dbReference>
<protein>
    <recommendedName>
        <fullName evidence="4">fumarylacetoacetase</fullName>
        <ecNumber evidence="4">3.7.1.2</ecNumber>
    </recommendedName>
</protein>
<keyword evidence="14" id="KW-1185">Reference proteome</keyword>